<keyword evidence="4 5" id="KW-0472">Membrane</keyword>
<dbReference type="GO" id="GO:0005886">
    <property type="term" value="C:plasma membrane"/>
    <property type="evidence" value="ECO:0007669"/>
    <property type="project" value="TreeGrafter"/>
</dbReference>
<evidence type="ECO:0000256" key="1">
    <source>
        <dbReference type="ARBA" id="ARBA00004141"/>
    </source>
</evidence>
<accession>A0A7C8I2I9</accession>
<dbReference type="OrthoDB" id="73901at2759"/>
<dbReference type="Proteomes" id="UP000481861">
    <property type="component" value="Unassembled WGS sequence"/>
</dbReference>
<evidence type="ECO:0000256" key="5">
    <source>
        <dbReference type="RuleBase" id="RU367022"/>
    </source>
</evidence>
<keyword evidence="8" id="KW-1185">Reference proteome</keyword>
<dbReference type="PANTHER" id="PTHR12483">
    <property type="entry name" value="SOLUTE CARRIER FAMILY 31 COPPER TRANSPORTERS"/>
    <property type="match status" value="1"/>
</dbReference>
<organism evidence="7 8">
    <name type="scientific">Massariosphaeria phaeospora</name>
    <dbReference type="NCBI Taxonomy" id="100035"/>
    <lineage>
        <taxon>Eukaryota</taxon>
        <taxon>Fungi</taxon>
        <taxon>Dikarya</taxon>
        <taxon>Ascomycota</taxon>
        <taxon>Pezizomycotina</taxon>
        <taxon>Dothideomycetes</taxon>
        <taxon>Pleosporomycetidae</taxon>
        <taxon>Pleosporales</taxon>
        <taxon>Pleosporales incertae sedis</taxon>
        <taxon>Massariosphaeria</taxon>
    </lineage>
</organism>
<keyword evidence="5" id="KW-0187">Copper transport</keyword>
<feature type="transmembrane region" description="Helical" evidence="5">
    <location>
        <begin position="55"/>
        <end position="74"/>
    </location>
</feature>
<keyword evidence="2 5" id="KW-0812">Transmembrane</keyword>
<dbReference type="GO" id="GO:0005375">
    <property type="term" value="F:copper ion transmembrane transporter activity"/>
    <property type="evidence" value="ECO:0007669"/>
    <property type="project" value="UniProtKB-UniRule"/>
</dbReference>
<gene>
    <name evidence="7" type="ORF">BDV95DRAFT_672002</name>
</gene>
<comment type="subcellular location">
    <subcellularLocation>
        <location evidence="1 5">Membrane</location>
        <topology evidence="1 5">Multi-pass membrane protein</topology>
    </subcellularLocation>
</comment>
<reference evidence="7 8" key="1">
    <citation type="submission" date="2020-01" db="EMBL/GenBank/DDBJ databases">
        <authorList>
            <consortium name="DOE Joint Genome Institute"/>
            <person name="Haridas S."/>
            <person name="Albert R."/>
            <person name="Binder M."/>
            <person name="Bloem J."/>
            <person name="Labutti K."/>
            <person name="Salamov A."/>
            <person name="Andreopoulos B."/>
            <person name="Baker S.E."/>
            <person name="Barry K."/>
            <person name="Bills G."/>
            <person name="Bluhm B.H."/>
            <person name="Cannon C."/>
            <person name="Castanera R."/>
            <person name="Culley D.E."/>
            <person name="Daum C."/>
            <person name="Ezra D."/>
            <person name="Gonzalez J.B."/>
            <person name="Henrissat B."/>
            <person name="Kuo A."/>
            <person name="Liang C."/>
            <person name="Lipzen A."/>
            <person name="Lutzoni F."/>
            <person name="Magnuson J."/>
            <person name="Mondo S."/>
            <person name="Nolan M."/>
            <person name="Ohm R."/>
            <person name="Pangilinan J."/>
            <person name="Park H.-J.H."/>
            <person name="Ramirez L."/>
            <person name="Alfaro M."/>
            <person name="Sun H."/>
            <person name="Tritt A."/>
            <person name="Yoshinaga Y."/>
            <person name="Zwiers L.-H.L."/>
            <person name="Turgeon B.G."/>
            <person name="Goodwin S.B."/>
            <person name="Spatafora J.W."/>
            <person name="Crous P.W."/>
            <person name="Grigoriev I.V."/>
        </authorList>
    </citation>
    <scope>NUCLEOTIDE SEQUENCE [LARGE SCALE GENOMIC DNA]</scope>
    <source>
        <strain evidence="7 8">CBS 611.86</strain>
    </source>
</reference>
<feature type="region of interest" description="Disordered" evidence="6">
    <location>
        <begin position="1"/>
        <end position="26"/>
    </location>
</feature>
<feature type="region of interest" description="Disordered" evidence="6">
    <location>
        <begin position="86"/>
        <end position="138"/>
    </location>
</feature>
<comment type="similarity">
    <text evidence="5">Belongs to the copper transporter (Ctr) (TC 1.A.56) family. SLC31A subfamily.</text>
</comment>
<name>A0A7C8I2I9_9PLEO</name>
<keyword evidence="5" id="KW-0406">Ion transport</keyword>
<sequence length="233" mass="25712">MDMDMASTATATALPPAHTTMSAMPPMMPGTMSSTFSINTHVTLFFTDWTTTTPAAYAFTILFLFCLGLLNRFLGALKTQLERRWGEPQVRAPPPPLREKSVTSHAHTRGHSRSWSRRLRPEPPLRLEDEEQETVPLSPAPVESEMLALAEPDRGAGKRGFWIPSGPWGIRRDGARALLEFSRALIGYVLMLAVMTYNVGFFFAVTGSVLLGELAFGRYTPGAKGWQEGGCHE</sequence>
<evidence type="ECO:0000256" key="6">
    <source>
        <dbReference type="SAM" id="MobiDB-lite"/>
    </source>
</evidence>
<keyword evidence="5" id="KW-0813">Transport</keyword>
<evidence type="ECO:0000256" key="4">
    <source>
        <dbReference type="ARBA" id="ARBA00023136"/>
    </source>
</evidence>
<comment type="caution">
    <text evidence="7">The sequence shown here is derived from an EMBL/GenBank/DDBJ whole genome shotgun (WGS) entry which is preliminary data.</text>
</comment>
<evidence type="ECO:0000256" key="3">
    <source>
        <dbReference type="ARBA" id="ARBA00022989"/>
    </source>
</evidence>
<keyword evidence="3 5" id="KW-1133">Transmembrane helix</keyword>
<evidence type="ECO:0000313" key="8">
    <source>
        <dbReference type="Proteomes" id="UP000481861"/>
    </source>
</evidence>
<dbReference type="Pfam" id="PF04145">
    <property type="entry name" value="Ctr"/>
    <property type="match status" value="1"/>
</dbReference>
<dbReference type="AlphaFoldDB" id="A0A7C8I2I9"/>
<keyword evidence="5" id="KW-0186">Copper</keyword>
<feature type="compositionally biased region" description="Basic residues" evidence="6">
    <location>
        <begin position="106"/>
        <end position="118"/>
    </location>
</feature>
<dbReference type="InterPro" id="IPR007274">
    <property type="entry name" value="Cop_transporter"/>
</dbReference>
<dbReference type="EMBL" id="JAADJZ010000028">
    <property type="protein sequence ID" value="KAF2866392.1"/>
    <property type="molecule type" value="Genomic_DNA"/>
</dbReference>
<protein>
    <recommendedName>
        <fullName evidence="5">Copper transport protein</fullName>
    </recommendedName>
</protein>
<evidence type="ECO:0000313" key="7">
    <source>
        <dbReference type="EMBL" id="KAF2866392.1"/>
    </source>
</evidence>
<evidence type="ECO:0000256" key="2">
    <source>
        <dbReference type="ARBA" id="ARBA00022692"/>
    </source>
</evidence>
<feature type="transmembrane region" description="Helical" evidence="5">
    <location>
        <begin position="185"/>
        <end position="211"/>
    </location>
</feature>
<proteinExistence type="inferred from homology"/>
<dbReference type="PANTHER" id="PTHR12483:SF27">
    <property type="entry name" value="COPPER TRANSPORT PROTEIN CTR1"/>
    <property type="match status" value="1"/>
</dbReference>